<dbReference type="InterPro" id="IPR025398">
    <property type="entry name" value="DUF4371"/>
</dbReference>
<evidence type="ECO:0000313" key="4">
    <source>
        <dbReference type="Proteomes" id="UP000261360"/>
    </source>
</evidence>
<dbReference type="STRING" id="1841481.ENSSLDP00000022556"/>
<reference evidence="3" key="2">
    <citation type="submission" date="2025-09" db="UniProtKB">
        <authorList>
            <consortium name="Ensembl"/>
        </authorList>
    </citation>
    <scope>IDENTIFICATION</scope>
</reference>
<organism evidence="3 4">
    <name type="scientific">Seriola lalandi dorsalis</name>
    <dbReference type="NCBI Taxonomy" id="1841481"/>
    <lineage>
        <taxon>Eukaryota</taxon>
        <taxon>Metazoa</taxon>
        <taxon>Chordata</taxon>
        <taxon>Craniata</taxon>
        <taxon>Vertebrata</taxon>
        <taxon>Euteleostomi</taxon>
        <taxon>Actinopterygii</taxon>
        <taxon>Neopterygii</taxon>
        <taxon>Teleostei</taxon>
        <taxon>Neoteleostei</taxon>
        <taxon>Acanthomorphata</taxon>
        <taxon>Carangaria</taxon>
        <taxon>Carangiformes</taxon>
        <taxon>Carangidae</taxon>
        <taxon>Seriola</taxon>
    </lineage>
</organism>
<reference evidence="3" key="1">
    <citation type="submission" date="2025-08" db="UniProtKB">
        <authorList>
            <consortium name="Ensembl"/>
        </authorList>
    </citation>
    <scope>IDENTIFICATION</scope>
</reference>
<keyword evidence="4" id="KW-1185">Reference proteome</keyword>
<protein>
    <recommendedName>
        <fullName evidence="2">DUF4371 domain-containing protein</fullName>
    </recommendedName>
</protein>
<dbReference type="Pfam" id="PF14291">
    <property type="entry name" value="DUF4371"/>
    <property type="match status" value="1"/>
</dbReference>
<dbReference type="PANTHER" id="PTHR45749:SF23">
    <property type="entry name" value="ZINC FINGER MYM-TYPE PROTEIN 1-LIKE"/>
    <property type="match status" value="1"/>
</dbReference>
<evidence type="ECO:0000259" key="2">
    <source>
        <dbReference type="Pfam" id="PF14291"/>
    </source>
</evidence>
<dbReference type="PANTHER" id="PTHR45749">
    <property type="match status" value="1"/>
</dbReference>
<dbReference type="InterPro" id="IPR012337">
    <property type="entry name" value="RNaseH-like_sf"/>
</dbReference>
<feature type="domain" description="DUF4371" evidence="2">
    <location>
        <begin position="156"/>
        <end position="364"/>
    </location>
</feature>
<accession>A0A3B4Y3E3</accession>
<dbReference type="AlphaFoldDB" id="A0A3B4Y3E3"/>
<name>A0A3B4Y3E3_SERLL</name>
<evidence type="ECO:0000256" key="1">
    <source>
        <dbReference type="SAM" id="MobiDB-lite"/>
    </source>
</evidence>
<feature type="region of interest" description="Disordered" evidence="1">
    <location>
        <begin position="1"/>
        <end position="68"/>
    </location>
</feature>
<proteinExistence type="predicted"/>
<evidence type="ECO:0000313" key="3">
    <source>
        <dbReference type="Ensembl" id="ENSSLDP00000022556.1"/>
    </source>
</evidence>
<dbReference type="Proteomes" id="UP000261360">
    <property type="component" value="Unplaced"/>
</dbReference>
<sequence>MNVEDIAPEDPGASTSSGAPDPVPLPVPHAVSANISEAVPEQLEDCEPVPRRSTSTTVTGAGEPPEDPALWGALTESLRGDIIAKGASAFHNRAKNYPASCRREPGPGKTLYSPTTGEIYCFACKMFSSHNSFVSGFCDLKHSGDRVREHERGAEHRRCMLVLMRRTEKEGTVDASLAKQIEAEGQYWKQVLRRIVAVIKFLGERGLPFRGDDEFLQSPHNGNYLGILELIAQFDPFLKEHIETYGGTTSYLSSTICKEFIGLMGDKTKQTIATELQQVKHFSTMLDSTPDMSHVDQLTFVFRFVSEKGRVVERFIAFEPIHSHTGSSLAECVQKMVSDLGLDLSDCHRQAYDNASNMSGKYNGLRAHLKRQNPLIHYVPCAAHSLNLVGVNCVENSCQEASQFFDLLQALYAFCSSSTHRWNKIFTEDVTKKLKSLSSTRWSCRADSTRAICENYPAIRQALQMMTSDSQERQDTRREAAALSNKLGKLQTALMTVIWDTVLHRFKLTSDSLQKVDMDLKTAVRLLESLRTYVARAVTAVTQTYHSVTHLVLSGSKKFEVETYNTIIDSLLSGLTKRLEAYAELKNDIFTIEIKNELRTSMTQKRLSALSLMAIESDLVKELDFEDLVADFAKAKSRKKIF</sequence>
<dbReference type="Ensembl" id="ENSSLDT00000023285.1">
    <property type="protein sequence ID" value="ENSSLDP00000022556.1"/>
    <property type="gene ID" value="ENSSLDG00000017608.1"/>
</dbReference>
<dbReference type="SUPFAM" id="SSF53098">
    <property type="entry name" value="Ribonuclease H-like"/>
    <property type="match status" value="1"/>
</dbReference>
<dbReference type="GeneTree" id="ENSGT00940000154356"/>